<accession>A0A6H5HGQ6</accession>
<dbReference type="AlphaFoldDB" id="A0A6H5HGQ6"/>
<sequence length="50" mass="5329">MAVSGRMLRSSGCDGTWCCEGGVGVKKELRDDNALLAEGMVETSVVVVRR</sequence>
<proteinExistence type="predicted"/>
<evidence type="ECO:0000313" key="1">
    <source>
        <dbReference type="EMBL" id="CAB0015588.1"/>
    </source>
</evidence>
<evidence type="ECO:0000313" key="2">
    <source>
        <dbReference type="Proteomes" id="UP000479000"/>
    </source>
</evidence>
<feature type="non-terminal residue" evidence="1">
    <location>
        <position position="50"/>
    </location>
</feature>
<gene>
    <name evidence="1" type="ORF">NTEN_LOCUS19928</name>
</gene>
<keyword evidence="2" id="KW-1185">Reference proteome</keyword>
<dbReference type="Proteomes" id="UP000479000">
    <property type="component" value="Unassembled WGS sequence"/>
</dbReference>
<dbReference type="EMBL" id="CADCXU010029248">
    <property type="protein sequence ID" value="CAB0015588.1"/>
    <property type="molecule type" value="Genomic_DNA"/>
</dbReference>
<protein>
    <submittedName>
        <fullName evidence="1">Uncharacterized protein</fullName>
    </submittedName>
</protein>
<name>A0A6H5HGQ6_9HEMI</name>
<reference evidence="1 2" key="1">
    <citation type="submission" date="2020-02" db="EMBL/GenBank/DDBJ databases">
        <authorList>
            <person name="Ferguson B K."/>
        </authorList>
    </citation>
    <scope>NUCLEOTIDE SEQUENCE [LARGE SCALE GENOMIC DNA]</scope>
</reference>
<organism evidence="1 2">
    <name type="scientific">Nesidiocoris tenuis</name>
    <dbReference type="NCBI Taxonomy" id="355587"/>
    <lineage>
        <taxon>Eukaryota</taxon>
        <taxon>Metazoa</taxon>
        <taxon>Ecdysozoa</taxon>
        <taxon>Arthropoda</taxon>
        <taxon>Hexapoda</taxon>
        <taxon>Insecta</taxon>
        <taxon>Pterygota</taxon>
        <taxon>Neoptera</taxon>
        <taxon>Paraneoptera</taxon>
        <taxon>Hemiptera</taxon>
        <taxon>Heteroptera</taxon>
        <taxon>Panheteroptera</taxon>
        <taxon>Cimicomorpha</taxon>
        <taxon>Miridae</taxon>
        <taxon>Dicyphina</taxon>
        <taxon>Nesidiocoris</taxon>
    </lineage>
</organism>